<evidence type="ECO:0000313" key="4">
    <source>
        <dbReference type="EMBL" id="GGF10794.1"/>
    </source>
</evidence>
<evidence type="ECO:0008006" key="6">
    <source>
        <dbReference type="Google" id="ProtNLM"/>
    </source>
</evidence>
<accession>A0ABQ1U7K4</accession>
<sequence length="440" mass="46335">MSTAAQAQWVAQPIGFEDPEYTVVSGLKVIDNNVAWAATSNIDDTDGSLLPGYEYARTTDGGATWTTTEISALTIDEYSLGIFGVDANTAYVTVKDFTSGSSRIIKTTDGGTTWATSFTFSSQASIPVIVGFFNTNEGVCIGYPTTINGPFEIYTTSNAGVSWTRATNVPASLTPSSSSIEYVASVKPVVAGNSIWFVTGKNRIYYSSDKGKTWNVSAPTSTNPLQGLAFQDANNGLVIGLNAQNTSHTLLRTTDGGATWNNVSYTGPLHGYDISRVPGNGNYISVGVNIGSNTSNNKDAGSSYSQDNGQTWIPLESTRNHIIVDAASPTAIWTGAFGPGVYKLNTTVLSTRQDAVLQRSLHVFPNPSADGQFTVQLGSGLRSAAQVSVLDALGRSVYSQTVPAAANPNLAINLAQQAAGIYTLRVSSASGVAQQKLLLK</sequence>
<keyword evidence="1" id="KW-0677">Repeat</keyword>
<evidence type="ECO:0000256" key="1">
    <source>
        <dbReference type="ARBA" id="ARBA00022737"/>
    </source>
</evidence>
<keyword evidence="5" id="KW-1185">Reference proteome</keyword>
<dbReference type="EMBL" id="BMHT01000003">
    <property type="protein sequence ID" value="GGF10794.1"/>
    <property type="molecule type" value="Genomic_DNA"/>
</dbReference>
<dbReference type="PANTHER" id="PTHR47199">
    <property type="entry name" value="PHOTOSYSTEM II STABILITY/ASSEMBLY FACTOR HCF136, CHLOROPLASTIC"/>
    <property type="match status" value="1"/>
</dbReference>
<dbReference type="CDD" id="cd15482">
    <property type="entry name" value="Sialidase_non-viral"/>
    <property type="match status" value="1"/>
</dbReference>
<protein>
    <recommendedName>
        <fullName evidence="6">T9SS C-terminal target domain-containing protein</fullName>
    </recommendedName>
</protein>
<gene>
    <name evidence="4" type="ORF">GCM10011383_22500</name>
</gene>
<evidence type="ECO:0000313" key="5">
    <source>
        <dbReference type="Proteomes" id="UP000632273"/>
    </source>
</evidence>
<name>A0ABQ1U7K4_9BACT</name>
<dbReference type="InterPro" id="IPR031778">
    <property type="entry name" value="Sortilin_N"/>
</dbReference>
<reference evidence="5" key="1">
    <citation type="journal article" date="2019" name="Int. J. Syst. Evol. Microbiol.">
        <title>The Global Catalogue of Microorganisms (GCM) 10K type strain sequencing project: providing services to taxonomists for standard genome sequencing and annotation.</title>
        <authorList>
            <consortium name="The Broad Institute Genomics Platform"/>
            <consortium name="The Broad Institute Genome Sequencing Center for Infectious Disease"/>
            <person name="Wu L."/>
            <person name="Ma J."/>
        </authorList>
    </citation>
    <scope>NUCLEOTIDE SEQUENCE [LARGE SCALE GENOMIC DNA]</scope>
    <source>
        <strain evidence="5">CGMCC 1.15197</strain>
    </source>
</reference>
<comment type="caution">
    <text evidence="4">The sequence shown here is derived from an EMBL/GenBank/DDBJ whole genome shotgun (WGS) entry which is preliminary data.</text>
</comment>
<feature type="domain" description="Secretion system C-terminal sorting" evidence="3">
    <location>
        <begin position="363"/>
        <end position="437"/>
    </location>
</feature>
<dbReference type="InterPro" id="IPR015943">
    <property type="entry name" value="WD40/YVTN_repeat-like_dom_sf"/>
</dbReference>
<dbReference type="Pfam" id="PF18962">
    <property type="entry name" value="Por_Secre_tail"/>
    <property type="match status" value="1"/>
</dbReference>
<evidence type="ECO:0000259" key="3">
    <source>
        <dbReference type="Pfam" id="PF18962"/>
    </source>
</evidence>
<dbReference type="SUPFAM" id="SSF110296">
    <property type="entry name" value="Oligoxyloglucan reducing end-specific cellobiohydrolase"/>
    <property type="match status" value="1"/>
</dbReference>
<dbReference type="InterPro" id="IPR026444">
    <property type="entry name" value="Secre_tail"/>
</dbReference>
<dbReference type="Proteomes" id="UP000632273">
    <property type="component" value="Unassembled WGS sequence"/>
</dbReference>
<dbReference type="NCBIfam" id="TIGR04183">
    <property type="entry name" value="Por_Secre_tail"/>
    <property type="match status" value="1"/>
</dbReference>
<dbReference type="Pfam" id="PF15902">
    <property type="entry name" value="Sortilin-Vps10"/>
    <property type="match status" value="1"/>
</dbReference>
<dbReference type="PANTHER" id="PTHR47199:SF2">
    <property type="entry name" value="PHOTOSYSTEM II STABILITY_ASSEMBLY FACTOR HCF136, CHLOROPLASTIC"/>
    <property type="match status" value="1"/>
</dbReference>
<proteinExistence type="predicted"/>
<dbReference type="Gene3D" id="2.130.10.10">
    <property type="entry name" value="YVTN repeat-like/Quinoprotein amine dehydrogenase"/>
    <property type="match status" value="2"/>
</dbReference>
<feature type="domain" description="Sortilin N-terminal" evidence="2">
    <location>
        <begin position="152"/>
        <end position="263"/>
    </location>
</feature>
<evidence type="ECO:0000259" key="2">
    <source>
        <dbReference type="Pfam" id="PF15902"/>
    </source>
</evidence>
<organism evidence="4 5">
    <name type="scientific">Hymenobacter cavernae</name>
    <dbReference type="NCBI Taxonomy" id="2044852"/>
    <lineage>
        <taxon>Bacteria</taxon>
        <taxon>Pseudomonadati</taxon>
        <taxon>Bacteroidota</taxon>
        <taxon>Cytophagia</taxon>
        <taxon>Cytophagales</taxon>
        <taxon>Hymenobacteraceae</taxon>
        <taxon>Hymenobacter</taxon>
    </lineage>
</organism>